<comment type="caution">
    <text evidence="11">The sequence shown here is derived from an EMBL/GenBank/DDBJ whole genome shotgun (WGS) entry which is preliminary data.</text>
</comment>
<protein>
    <recommendedName>
        <fullName evidence="10">G-protein coupled receptors family 1 profile domain-containing protein</fullName>
    </recommendedName>
</protein>
<dbReference type="GO" id="GO:0004930">
    <property type="term" value="F:G protein-coupled receptor activity"/>
    <property type="evidence" value="ECO:0007669"/>
    <property type="project" value="UniProtKB-KW"/>
</dbReference>
<evidence type="ECO:0000256" key="7">
    <source>
        <dbReference type="ARBA" id="ARBA00023224"/>
    </source>
</evidence>
<feature type="transmembrane region" description="Helical" evidence="9">
    <location>
        <begin position="115"/>
        <end position="139"/>
    </location>
</feature>
<feature type="transmembrane region" description="Helical" evidence="9">
    <location>
        <begin position="66"/>
        <end position="87"/>
    </location>
</feature>
<reference evidence="11" key="2">
    <citation type="submission" date="2020-11" db="EMBL/GenBank/DDBJ databases">
        <authorList>
            <person name="McCartney M.A."/>
            <person name="Auch B."/>
            <person name="Kono T."/>
            <person name="Mallez S."/>
            <person name="Becker A."/>
            <person name="Gohl D.M."/>
            <person name="Silverstein K.A.T."/>
            <person name="Koren S."/>
            <person name="Bechman K.B."/>
            <person name="Herman A."/>
            <person name="Abrahante J.E."/>
            <person name="Garbe J."/>
        </authorList>
    </citation>
    <scope>NUCLEOTIDE SEQUENCE</scope>
    <source>
        <strain evidence="11">Duluth1</strain>
        <tissue evidence="11">Whole animal</tissue>
    </source>
</reference>
<evidence type="ECO:0000256" key="8">
    <source>
        <dbReference type="SAM" id="MobiDB-lite"/>
    </source>
</evidence>
<dbReference type="PROSITE" id="PS00237">
    <property type="entry name" value="G_PROTEIN_RECEP_F1_1"/>
    <property type="match status" value="1"/>
</dbReference>
<keyword evidence="3 9" id="KW-1133">Transmembrane helix</keyword>
<evidence type="ECO:0000313" key="12">
    <source>
        <dbReference type="Proteomes" id="UP000828390"/>
    </source>
</evidence>
<comment type="subcellular location">
    <subcellularLocation>
        <location evidence="1">Membrane</location>
        <topology evidence="1">Multi-pass membrane protein</topology>
    </subcellularLocation>
</comment>
<evidence type="ECO:0000259" key="10">
    <source>
        <dbReference type="PROSITE" id="PS50262"/>
    </source>
</evidence>
<dbReference type="PANTHER" id="PTHR24238">
    <property type="entry name" value="G-PROTEIN COUPLED RECEPTOR"/>
    <property type="match status" value="1"/>
</dbReference>
<dbReference type="Gene3D" id="1.20.1070.10">
    <property type="entry name" value="Rhodopsin 7-helix transmembrane proteins"/>
    <property type="match status" value="1"/>
</dbReference>
<feature type="transmembrane region" description="Helical" evidence="9">
    <location>
        <begin position="25"/>
        <end position="45"/>
    </location>
</feature>
<dbReference type="InterPro" id="IPR017452">
    <property type="entry name" value="GPCR_Rhodpsn_7TM"/>
</dbReference>
<gene>
    <name evidence="11" type="ORF">DPMN_167173</name>
</gene>
<sequence length="361" mass="41502">MPAEIVNQLYWYIYPLHESVCKIKAYLNLFTVAVEAFCLCTVAFDRYRKMCAPHSWQIRPFHACRICVIIVVFAAVLSTPVPVLWGLHTFNVTNVSVTVCEKDERFVKTGIHQNYISAISVIILSSAIVSILLYVTLYFRVHRTVFEQKEGLKSVITSSTNVPNESIETNDNILPDANTLIMKRKSDDTKANVETSEDCSSHVSDDNHVNIHKTNQPKKSAESVQHKNVPSISTRHKLELGPNANEENICDIMKNTSLKVKSKRKFHKQVRLRRTTKVTLTLSIIFSLTLFLYAGLHMFLGKDEHKLHKMSDSNIGLFFFGLRFVFINHVINPFVYWMLDREFRTILKQIKYIALSFCLNK</sequence>
<evidence type="ECO:0000256" key="2">
    <source>
        <dbReference type="ARBA" id="ARBA00022692"/>
    </source>
</evidence>
<evidence type="ECO:0000256" key="4">
    <source>
        <dbReference type="ARBA" id="ARBA00023040"/>
    </source>
</evidence>
<dbReference type="PROSITE" id="PS50262">
    <property type="entry name" value="G_PROTEIN_RECEP_F1_2"/>
    <property type="match status" value="1"/>
</dbReference>
<feature type="compositionally biased region" description="Basic and acidic residues" evidence="8">
    <location>
        <begin position="199"/>
        <end position="209"/>
    </location>
</feature>
<feature type="region of interest" description="Disordered" evidence="8">
    <location>
        <begin position="197"/>
        <end position="225"/>
    </location>
</feature>
<dbReference type="SUPFAM" id="SSF81321">
    <property type="entry name" value="Family A G protein-coupled receptor-like"/>
    <property type="match status" value="1"/>
</dbReference>
<evidence type="ECO:0000256" key="6">
    <source>
        <dbReference type="ARBA" id="ARBA00023170"/>
    </source>
</evidence>
<evidence type="ECO:0000256" key="5">
    <source>
        <dbReference type="ARBA" id="ARBA00023136"/>
    </source>
</evidence>
<dbReference type="Proteomes" id="UP000828390">
    <property type="component" value="Unassembled WGS sequence"/>
</dbReference>
<keyword evidence="2 9" id="KW-0812">Transmembrane</keyword>
<dbReference type="PANTHER" id="PTHR24238:SF47">
    <property type="entry name" value="ECDYSTEROIDS_DOPAMINE RECEPTOR-RELATED"/>
    <property type="match status" value="1"/>
</dbReference>
<dbReference type="EMBL" id="JAIWYP010000008">
    <property type="protein sequence ID" value="KAH3789006.1"/>
    <property type="molecule type" value="Genomic_DNA"/>
</dbReference>
<dbReference type="Pfam" id="PF00001">
    <property type="entry name" value="7tm_1"/>
    <property type="match status" value="1"/>
</dbReference>
<organism evidence="11 12">
    <name type="scientific">Dreissena polymorpha</name>
    <name type="common">Zebra mussel</name>
    <name type="synonym">Mytilus polymorpha</name>
    <dbReference type="NCBI Taxonomy" id="45954"/>
    <lineage>
        <taxon>Eukaryota</taxon>
        <taxon>Metazoa</taxon>
        <taxon>Spiralia</taxon>
        <taxon>Lophotrochozoa</taxon>
        <taxon>Mollusca</taxon>
        <taxon>Bivalvia</taxon>
        <taxon>Autobranchia</taxon>
        <taxon>Heteroconchia</taxon>
        <taxon>Euheterodonta</taxon>
        <taxon>Imparidentia</taxon>
        <taxon>Neoheterodontei</taxon>
        <taxon>Myida</taxon>
        <taxon>Dreissenoidea</taxon>
        <taxon>Dreissenidae</taxon>
        <taxon>Dreissena</taxon>
    </lineage>
</organism>
<evidence type="ECO:0000256" key="9">
    <source>
        <dbReference type="SAM" id="Phobius"/>
    </source>
</evidence>
<feature type="transmembrane region" description="Helical" evidence="9">
    <location>
        <begin position="316"/>
        <end position="339"/>
    </location>
</feature>
<name>A0A9D4IUT2_DREPO</name>
<keyword evidence="12" id="KW-1185">Reference proteome</keyword>
<dbReference type="CDD" id="cd00637">
    <property type="entry name" value="7tm_classA_rhodopsin-like"/>
    <property type="match status" value="1"/>
</dbReference>
<dbReference type="InterPro" id="IPR000276">
    <property type="entry name" value="GPCR_Rhodpsn"/>
</dbReference>
<evidence type="ECO:0000313" key="11">
    <source>
        <dbReference type="EMBL" id="KAH3789006.1"/>
    </source>
</evidence>
<reference evidence="11" key="1">
    <citation type="journal article" date="2019" name="bioRxiv">
        <title>The Genome of the Zebra Mussel, Dreissena polymorpha: A Resource for Invasive Species Research.</title>
        <authorList>
            <person name="McCartney M.A."/>
            <person name="Auch B."/>
            <person name="Kono T."/>
            <person name="Mallez S."/>
            <person name="Zhang Y."/>
            <person name="Obille A."/>
            <person name="Becker A."/>
            <person name="Abrahante J.E."/>
            <person name="Garbe J."/>
            <person name="Badalamenti J.P."/>
            <person name="Herman A."/>
            <person name="Mangelson H."/>
            <person name="Liachko I."/>
            <person name="Sullivan S."/>
            <person name="Sone E.D."/>
            <person name="Koren S."/>
            <person name="Silverstein K.A.T."/>
            <person name="Beckman K.B."/>
            <person name="Gohl D.M."/>
        </authorList>
    </citation>
    <scope>NUCLEOTIDE SEQUENCE</scope>
    <source>
        <strain evidence="11">Duluth1</strain>
        <tissue evidence="11">Whole animal</tissue>
    </source>
</reference>
<keyword evidence="5 9" id="KW-0472">Membrane</keyword>
<keyword evidence="7" id="KW-0807">Transducer</keyword>
<evidence type="ECO:0000256" key="3">
    <source>
        <dbReference type="ARBA" id="ARBA00022989"/>
    </source>
</evidence>
<accession>A0A9D4IUT2</accession>
<dbReference type="AlphaFoldDB" id="A0A9D4IUT2"/>
<keyword evidence="6" id="KW-0675">Receptor</keyword>
<feature type="domain" description="G-protein coupled receptors family 1 profile" evidence="10">
    <location>
        <begin position="1"/>
        <end position="336"/>
    </location>
</feature>
<dbReference type="GO" id="GO:0016020">
    <property type="term" value="C:membrane"/>
    <property type="evidence" value="ECO:0007669"/>
    <property type="project" value="UniProtKB-SubCell"/>
</dbReference>
<evidence type="ECO:0000256" key="1">
    <source>
        <dbReference type="ARBA" id="ARBA00004141"/>
    </source>
</evidence>
<keyword evidence="4" id="KW-0297">G-protein coupled receptor</keyword>
<proteinExistence type="predicted"/>
<feature type="transmembrane region" description="Helical" evidence="9">
    <location>
        <begin position="278"/>
        <end position="296"/>
    </location>
</feature>